<evidence type="ECO:0000256" key="1">
    <source>
        <dbReference type="ARBA" id="ARBA00022598"/>
    </source>
</evidence>
<feature type="binding site" evidence="5">
    <location>
        <begin position="92"/>
        <end position="94"/>
    </location>
    <ligand>
        <name>biotin</name>
        <dbReference type="ChEBI" id="CHEBI:57586"/>
    </ligand>
</feature>
<keyword evidence="2 5" id="KW-0547">Nucleotide-binding</keyword>
<protein>
    <recommendedName>
        <fullName evidence="5">Bifunctional ligase/repressor BirA</fullName>
    </recommendedName>
    <alternativeName>
        <fullName evidence="5">Biotin--[acetyl-CoA-carboxylase] ligase</fullName>
        <ecNumber evidence="5">6.3.4.15</ecNumber>
    </alternativeName>
    <alternativeName>
        <fullName evidence="5">Biotin--protein ligase</fullName>
    </alternativeName>
    <alternativeName>
        <fullName evidence="5">Biotin-[acetyl-CoA carboxylase] synthetase</fullName>
    </alternativeName>
</protein>
<evidence type="ECO:0000256" key="3">
    <source>
        <dbReference type="ARBA" id="ARBA00022840"/>
    </source>
</evidence>
<keyword evidence="4 5" id="KW-0092">Biotin</keyword>
<dbReference type="GO" id="GO:0006355">
    <property type="term" value="P:regulation of DNA-templated transcription"/>
    <property type="evidence" value="ECO:0007669"/>
    <property type="project" value="UniProtKB-UniRule"/>
</dbReference>
<dbReference type="InterPro" id="IPR008988">
    <property type="entry name" value="Transcriptional_repressor_C"/>
</dbReference>
<dbReference type="Gene3D" id="1.10.10.10">
    <property type="entry name" value="Winged helix-like DNA-binding domain superfamily/Winged helix DNA-binding domain"/>
    <property type="match status" value="1"/>
</dbReference>
<organism evidence="7 8">
    <name type="scientific">Eubacterium maltosivorans</name>
    <dbReference type="NCBI Taxonomy" id="2041044"/>
    <lineage>
        <taxon>Bacteria</taxon>
        <taxon>Bacillati</taxon>
        <taxon>Bacillota</taxon>
        <taxon>Clostridia</taxon>
        <taxon>Eubacteriales</taxon>
        <taxon>Eubacteriaceae</taxon>
        <taxon>Eubacterium</taxon>
    </lineage>
</organism>
<dbReference type="GO" id="GO:0005737">
    <property type="term" value="C:cytoplasm"/>
    <property type="evidence" value="ECO:0007669"/>
    <property type="project" value="TreeGrafter"/>
</dbReference>
<dbReference type="GO" id="GO:0009249">
    <property type="term" value="P:protein lipoylation"/>
    <property type="evidence" value="ECO:0007669"/>
    <property type="project" value="UniProtKB-ARBA"/>
</dbReference>
<keyword evidence="3 5" id="KW-0067">ATP-binding</keyword>
<dbReference type="Pfam" id="PF03099">
    <property type="entry name" value="BPL_LplA_LipB"/>
    <property type="match status" value="1"/>
</dbReference>
<keyword evidence="8" id="KW-1185">Reference proteome</keyword>
<dbReference type="SUPFAM" id="SSF55681">
    <property type="entry name" value="Class II aaRS and biotin synthetases"/>
    <property type="match status" value="1"/>
</dbReference>
<proteinExistence type="inferred from homology"/>
<evidence type="ECO:0000256" key="2">
    <source>
        <dbReference type="ARBA" id="ARBA00022741"/>
    </source>
</evidence>
<dbReference type="InterPro" id="IPR036388">
    <property type="entry name" value="WH-like_DNA-bd_sf"/>
</dbReference>
<dbReference type="NCBIfam" id="TIGR00121">
    <property type="entry name" value="birA_ligase"/>
    <property type="match status" value="1"/>
</dbReference>
<dbReference type="EMBL" id="CP029487">
    <property type="protein sequence ID" value="QCT71783.1"/>
    <property type="molecule type" value="Genomic_DNA"/>
</dbReference>
<sequence length="325" mass="34907">MSTQTDLLKILEENRGEPVSGEALAERLSLSRSAVWKAVKGLRDKGYQIESKTRQGYTLRKSNDILSAASIAPWLKDPSQADRLEVYPSLDSTNSFGKERALAGAPDGTVIIAESQTGGRGRMGRTFFSPGGSGIYLSIILRPGTAISQSLFITIAASVLIRQAIADVTGLEPEIKWVNDLYIKDKKICGILTEAAADFETGNIDYIVLGAGINFTEPKQGFPEELRSVAGALFKAAPDGQLRSRLAAGLVNSLSRLTCIPDPGAVMADYRKHSMVIGKPVTILSGRETLEGVVSDINDAGHLILKKDDGTFQSIVSGEVSLRLR</sequence>
<dbReference type="PANTHER" id="PTHR12835">
    <property type="entry name" value="BIOTIN PROTEIN LIGASE"/>
    <property type="match status" value="1"/>
</dbReference>
<gene>
    <name evidence="5" type="primary">birA</name>
    <name evidence="7" type="ORF">CPZ25_010745</name>
</gene>
<dbReference type="GO" id="GO:0004077">
    <property type="term" value="F:biotin--[biotin carboxyl-carrier protein] ligase activity"/>
    <property type="evidence" value="ECO:0007669"/>
    <property type="project" value="UniProtKB-UniRule"/>
</dbReference>
<keyword evidence="5" id="KW-0805">Transcription regulation</keyword>
<dbReference type="InterPro" id="IPR004143">
    <property type="entry name" value="BPL_LPL_catalytic"/>
</dbReference>
<dbReference type="Gene3D" id="2.30.30.100">
    <property type="match status" value="1"/>
</dbReference>
<keyword evidence="1 5" id="KW-0436">Ligase</keyword>
<evidence type="ECO:0000256" key="5">
    <source>
        <dbReference type="HAMAP-Rule" id="MF_00978"/>
    </source>
</evidence>
<name>A0A4P9C8H2_EUBML</name>
<dbReference type="SUPFAM" id="SSF50037">
    <property type="entry name" value="C-terminal domain of transcriptional repressors"/>
    <property type="match status" value="1"/>
</dbReference>
<dbReference type="SUPFAM" id="SSF46785">
    <property type="entry name" value="Winged helix' DNA-binding domain"/>
    <property type="match status" value="1"/>
</dbReference>
<dbReference type="RefSeq" id="WP_058693380.1">
    <property type="nucleotide sequence ID" value="NZ_CP029487.1"/>
</dbReference>
<keyword evidence="5" id="KW-0678">Repressor</keyword>
<feature type="domain" description="BPL/LPL catalytic" evidence="6">
    <location>
        <begin position="69"/>
        <end position="258"/>
    </location>
</feature>
<evidence type="ECO:0000313" key="7">
    <source>
        <dbReference type="EMBL" id="QCT71783.1"/>
    </source>
</evidence>
<dbReference type="GO" id="GO:0003677">
    <property type="term" value="F:DNA binding"/>
    <property type="evidence" value="ECO:0007669"/>
    <property type="project" value="UniProtKB-UniRule"/>
</dbReference>
<dbReference type="InterPro" id="IPR030855">
    <property type="entry name" value="Bifunct_BirA"/>
</dbReference>
<dbReference type="InterPro" id="IPR004408">
    <property type="entry name" value="Biotin_CoA_COase_ligase"/>
</dbReference>
<dbReference type="Proteomes" id="UP000218387">
    <property type="component" value="Chromosome"/>
</dbReference>
<dbReference type="PROSITE" id="PS51733">
    <property type="entry name" value="BPL_LPL_CATALYTIC"/>
    <property type="match status" value="1"/>
</dbReference>
<feature type="DNA-binding region" description="H-T-H motif" evidence="5">
    <location>
        <begin position="21"/>
        <end position="40"/>
    </location>
</feature>
<evidence type="ECO:0000313" key="8">
    <source>
        <dbReference type="Proteomes" id="UP000218387"/>
    </source>
</evidence>
<dbReference type="Gene3D" id="3.30.930.10">
    <property type="entry name" value="Bira Bifunctional Protein, Domain 2"/>
    <property type="match status" value="1"/>
</dbReference>
<evidence type="ECO:0000256" key="4">
    <source>
        <dbReference type="ARBA" id="ARBA00023267"/>
    </source>
</evidence>
<accession>A0A4P9C8H2</accession>
<dbReference type="EC" id="6.3.4.15" evidence="5"/>
<keyword evidence="5" id="KW-0804">Transcription</keyword>
<evidence type="ECO:0000259" key="6">
    <source>
        <dbReference type="PROSITE" id="PS51733"/>
    </source>
</evidence>
<dbReference type="HAMAP" id="MF_00978">
    <property type="entry name" value="Bifunct_BirA"/>
    <property type="match status" value="1"/>
</dbReference>
<dbReference type="GO" id="GO:0016740">
    <property type="term" value="F:transferase activity"/>
    <property type="evidence" value="ECO:0007669"/>
    <property type="project" value="UniProtKB-ARBA"/>
</dbReference>
<dbReference type="InterPro" id="IPR036390">
    <property type="entry name" value="WH_DNA-bd_sf"/>
</dbReference>
<dbReference type="KEGG" id="emt:CPZ25_010745"/>
<feature type="binding site" evidence="5">
    <location>
        <position position="187"/>
    </location>
    <ligand>
        <name>biotin</name>
        <dbReference type="ChEBI" id="CHEBI:57586"/>
    </ligand>
</feature>
<dbReference type="Pfam" id="PF02237">
    <property type="entry name" value="BPL_C"/>
    <property type="match status" value="1"/>
</dbReference>
<feature type="binding site" evidence="5">
    <location>
        <position position="116"/>
    </location>
    <ligand>
        <name>biotin</name>
        <dbReference type="ChEBI" id="CHEBI:57586"/>
    </ligand>
</feature>
<dbReference type="Pfam" id="PF08279">
    <property type="entry name" value="HTH_11"/>
    <property type="match status" value="1"/>
</dbReference>
<keyword evidence="5" id="KW-0238">DNA-binding</keyword>
<dbReference type="AlphaFoldDB" id="A0A4P9C8H2"/>
<dbReference type="CDD" id="cd16442">
    <property type="entry name" value="BPL"/>
    <property type="match status" value="1"/>
</dbReference>
<dbReference type="InterPro" id="IPR003142">
    <property type="entry name" value="BPL_C"/>
</dbReference>
<feature type="binding site" evidence="5">
    <location>
        <begin position="120"/>
        <end position="122"/>
    </location>
    <ligand>
        <name>biotin</name>
        <dbReference type="ChEBI" id="CHEBI:57586"/>
    </ligand>
</feature>
<dbReference type="InterPro" id="IPR045864">
    <property type="entry name" value="aa-tRNA-synth_II/BPL/LPL"/>
</dbReference>
<comment type="catalytic activity">
    <reaction evidence="5">
        <text>biotin + L-lysyl-[protein] + ATP = N(6)-biotinyl-L-lysyl-[protein] + AMP + diphosphate + H(+)</text>
        <dbReference type="Rhea" id="RHEA:11756"/>
        <dbReference type="Rhea" id="RHEA-COMP:9752"/>
        <dbReference type="Rhea" id="RHEA-COMP:10505"/>
        <dbReference type="ChEBI" id="CHEBI:15378"/>
        <dbReference type="ChEBI" id="CHEBI:29969"/>
        <dbReference type="ChEBI" id="CHEBI:30616"/>
        <dbReference type="ChEBI" id="CHEBI:33019"/>
        <dbReference type="ChEBI" id="CHEBI:57586"/>
        <dbReference type="ChEBI" id="CHEBI:83144"/>
        <dbReference type="ChEBI" id="CHEBI:456215"/>
        <dbReference type="EC" id="6.3.4.15"/>
    </reaction>
</comment>
<reference evidence="7 8" key="1">
    <citation type="submission" date="2018-05" db="EMBL/GenBank/DDBJ databases">
        <title>Genome comparison of Eubacterium sp.</title>
        <authorList>
            <person name="Feng Y."/>
            <person name="Sanchez-Andrea I."/>
            <person name="Stams A.J.M."/>
            <person name="De Vos W.M."/>
        </authorList>
    </citation>
    <scope>NUCLEOTIDE SEQUENCE [LARGE SCALE GENOMIC DNA]</scope>
    <source>
        <strain evidence="7 8">YI</strain>
    </source>
</reference>
<dbReference type="InterPro" id="IPR013196">
    <property type="entry name" value="HTH_11"/>
</dbReference>
<comment type="function">
    <text evidence="5">Acts both as a biotin--[acetyl-CoA-carboxylase] ligase and a repressor.</text>
</comment>
<dbReference type="PANTHER" id="PTHR12835:SF5">
    <property type="entry name" value="BIOTIN--PROTEIN LIGASE"/>
    <property type="match status" value="1"/>
</dbReference>
<comment type="similarity">
    <text evidence="5">Belongs to the biotin--protein ligase family.</text>
</comment>
<dbReference type="GO" id="GO:0005524">
    <property type="term" value="F:ATP binding"/>
    <property type="evidence" value="ECO:0007669"/>
    <property type="project" value="UniProtKB-UniRule"/>
</dbReference>